<comment type="caution">
    <text evidence="2">The sequence shown here is derived from an EMBL/GenBank/DDBJ whole genome shotgun (WGS) entry which is preliminary data.</text>
</comment>
<gene>
    <name evidence="2" type="ORF">OSTQU699_LOCUS1792</name>
</gene>
<evidence type="ECO:0000313" key="3">
    <source>
        <dbReference type="Proteomes" id="UP000708148"/>
    </source>
</evidence>
<accession>A0A8S1IMW7</accession>
<dbReference type="EMBL" id="CAJHUC010000477">
    <property type="protein sequence ID" value="CAD7696431.1"/>
    <property type="molecule type" value="Genomic_DNA"/>
</dbReference>
<reference evidence="2" key="1">
    <citation type="submission" date="2020-12" db="EMBL/GenBank/DDBJ databases">
        <authorList>
            <person name="Iha C."/>
        </authorList>
    </citation>
    <scope>NUCLEOTIDE SEQUENCE</scope>
</reference>
<name>A0A8S1IMW7_9CHLO</name>
<evidence type="ECO:0000313" key="2">
    <source>
        <dbReference type="EMBL" id="CAD7696431.1"/>
    </source>
</evidence>
<feature type="region of interest" description="Disordered" evidence="1">
    <location>
        <begin position="244"/>
        <end position="270"/>
    </location>
</feature>
<sequence length="303" mass="32498">MPDVARRTSLAEDLLDRLRASQAVADDSVGDEPFEDFIIGRAALRTKDGSFVGEISGIMANRPQGAGWEGPFEQAPKGTLAPAKAIGAPASAQPSAEERALYDRFMEHMNPMASYQGEALQTPPPKRHLRWNVPMVPVAEADRIGQLSCWQMARQEAPVQEPVTLAPAVSVAAAATLDLAPAAMVEDIQTPKLLAPMQSRACGATEPRQALQLGKCNLHSPGVPPSVLEDVDMGETLTLRPRVQADEGQRTPSLMQNTSAPPVQKRHAWGGSSNVVQGQLGFPNWMAVVGHLAADDCPYRNAF</sequence>
<proteinExistence type="predicted"/>
<organism evidence="2 3">
    <name type="scientific">Ostreobium quekettii</name>
    <dbReference type="NCBI Taxonomy" id="121088"/>
    <lineage>
        <taxon>Eukaryota</taxon>
        <taxon>Viridiplantae</taxon>
        <taxon>Chlorophyta</taxon>
        <taxon>core chlorophytes</taxon>
        <taxon>Ulvophyceae</taxon>
        <taxon>TCBD clade</taxon>
        <taxon>Bryopsidales</taxon>
        <taxon>Ostreobineae</taxon>
        <taxon>Ostreobiaceae</taxon>
        <taxon>Ostreobium</taxon>
    </lineage>
</organism>
<protein>
    <submittedName>
        <fullName evidence="2">Uncharacterized protein</fullName>
    </submittedName>
</protein>
<feature type="compositionally biased region" description="Polar residues" evidence="1">
    <location>
        <begin position="250"/>
        <end position="261"/>
    </location>
</feature>
<evidence type="ECO:0000256" key="1">
    <source>
        <dbReference type="SAM" id="MobiDB-lite"/>
    </source>
</evidence>
<keyword evidence="3" id="KW-1185">Reference proteome</keyword>
<dbReference type="Proteomes" id="UP000708148">
    <property type="component" value="Unassembled WGS sequence"/>
</dbReference>
<dbReference type="AlphaFoldDB" id="A0A8S1IMW7"/>